<dbReference type="PROSITE" id="PS51186">
    <property type="entry name" value="GNAT"/>
    <property type="match status" value="1"/>
</dbReference>
<dbReference type="InterPro" id="IPR036527">
    <property type="entry name" value="SCP2_sterol-bd_dom_sf"/>
</dbReference>
<dbReference type="SUPFAM" id="SSF55718">
    <property type="entry name" value="SCP-like"/>
    <property type="match status" value="1"/>
</dbReference>
<dbReference type="SUPFAM" id="SSF55729">
    <property type="entry name" value="Acyl-CoA N-acyltransferases (Nat)"/>
    <property type="match status" value="1"/>
</dbReference>
<dbReference type="GO" id="GO:0034069">
    <property type="term" value="F:aminoglycoside N-acetyltransferase activity"/>
    <property type="evidence" value="ECO:0007669"/>
    <property type="project" value="TreeGrafter"/>
</dbReference>
<dbReference type="Pfam" id="PF13530">
    <property type="entry name" value="SCP2_2"/>
    <property type="match status" value="1"/>
</dbReference>
<dbReference type="InterPro" id="IPR016181">
    <property type="entry name" value="Acyl_CoA_acyltransferase"/>
</dbReference>
<dbReference type="InterPro" id="IPR051554">
    <property type="entry name" value="Acetyltransferase_Eis"/>
</dbReference>
<gene>
    <name evidence="1" type="ORF">C095_08560</name>
</gene>
<keyword evidence="1" id="KW-0808">Transferase</keyword>
<dbReference type="CDD" id="cd04301">
    <property type="entry name" value="NAT_SF"/>
    <property type="match status" value="1"/>
</dbReference>
<dbReference type="RefSeq" id="WP_035916045.1">
    <property type="nucleotide sequence ID" value="NZ_AOJP01000004.1"/>
</dbReference>
<dbReference type="Pfam" id="PF17668">
    <property type="entry name" value="Acetyltransf_17"/>
    <property type="match status" value="1"/>
</dbReference>
<dbReference type="Proteomes" id="UP000031184">
    <property type="component" value="Unassembled WGS sequence"/>
</dbReference>
<dbReference type="InterPro" id="IPR041380">
    <property type="entry name" value="Acetyltransf_17"/>
</dbReference>
<sequence length="381" mass="45728">MNKEEKARKIWKTCFQDTEEEVNFYFTKHFQEAQWKYREKEGSILSSLHANPYSVKIRDSVSSYPYLVGVATLPEHRGQGHMTKLLFEEMLQLRKQGDDFCFLLPINPMIYRGFGFEYFSGMEEYTFDISLLTSFPKDSSIKIVELTRENLKEYWEDWKKIYSIAMLPYSFHEVRDFDSFENLLEETELSQGRIYLFYQNTRPAAYLMMHMEENDIRIRELLGTNHEAYSAMFYFLKSFQEYYSQIHISSPENSHLEFFLENQCKVEKKFSPYVMGRILNVKKFLQKYQISAPEITIFVEDPVLFENTGYYTLSSDISFTQNQVEDYDFQIGVRELVPLLLGFFDIQDLLRLGKIKLHSVEHLEELKKIFHKKFNYFHQYW</sequence>
<evidence type="ECO:0000313" key="1">
    <source>
        <dbReference type="EMBL" id="KID48778.1"/>
    </source>
</evidence>
<dbReference type="PANTHER" id="PTHR37817">
    <property type="entry name" value="N-ACETYLTRANSFERASE EIS"/>
    <property type="match status" value="1"/>
</dbReference>
<comment type="caution">
    <text evidence="1">The sequence shown here is derived from an EMBL/GenBank/DDBJ whole genome shotgun (WGS) entry which is preliminary data.</text>
</comment>
<dbReference type="OrthoDB" id="9768284at2"/>
<protein>
    <submittedName>
        <fullName evidence="1">Acetyltransferase</fullName>
    </submittedName>
</protein>
<dbReference type="Gene3D" id="3.40.630.30">
    <property type="match status" value="2"/>
</dbReference>
<dbReference type="GO" id="GO:0030649">
    <property type="term" value="P:aminoglycoside antibiotic catabolic process"/>
    <property type="evidence" value="ECO:0007669"/>
    <property type="project" value="TreeGrafter"/>
</dbReference>
<dbReference type="PATRIC" id="fig|1226633.4.peg.1728"/>
<proteinExistence type="predicted"/>
<dbReference type="InterPro" id="IPR000182">
    <property type="entry name" value="GNAT_dom"/>
</dbReference>
<dbReference type="PANTHER" id="PTHR37817:SF1">
    <property type="entry name" value="N-ACETYLTRANSFERASE EIS"/>
    <property type="match status" value="1"/>
</dbReference>
<evidence type="ECO:0000313" key="2">
    <source>
        <dbReference type="Proteomes" id="UP000031184"/>
    </source>
</evidence>
<accession>A0A017H7C5</accession>
<name>A0A017H7C5_9FUSO</name>
<organism evidence="1 2">
    <name type="scientific">Fusobacterium necrophorum subsp. funduliforme B35</name>
    <dbReference type="NCBI Taxonomy" id="1226633"/>
    <lineage>
        <taxon>Bacteria</taxon>
        <taxon>Fusobacteriati</taxon>
        <taxon>Fusobacteriota</taxon>
        <taxon>Fusobacteriia</taxon>
        <taxon>Fusobacteriales</taxon>
        <taxon>Fusobacteriaceae</taxon>
        <taxon>Fusobacterium</taxon>
    </lineage>
</organism>
<dbReference type="Gene3D" id="3.30.1050.10">
    <property type="entry name" value="SCP2 sterol-binding domain"/>
    <property type="match status" value="1"/>
</dbReference>
<reference evidence="1 2" key="1">
    <citation type="submission" date="2013-08" db="EMBL/GenBank/DDBJ databases">
        <title>An opportunistic ruminal bacterium that causes liver abscesses in cattle.</title>
        <authorList>
            <person name="Benahmed F.H."/>
            <person name="Rasmussen M."/>
            <person name="Harbottle H."/>
            <person name="Soppet D."/>
            <person name="Nagaraja T.G."/>
            <person name="Davidson M."/>
        </authorList>
    </citation>
    <scope>NUCLEOTIDE SEQUENCE [LARGE SCALE GENOMIC DNA]</scope>
    <source>
        <strain evidence="1 2">B35</strain>
    </source>
</reference>
<dbReference type="EMBL" id="AUZI01000021">
    <property type="protein sequence ID" value="KID48778.1"/>
    <property type="molecule type" value="Genomic_DNA"/>
</dbReference>
<dbReference type="InterPro" id="IPR025559">
    <property type="entry name" value="Eis_dom"/>
</dbReference>
<dbReference type="Pfam" id="PF13527">
    <property type="entry name" value="Acetyltransf_9"/>
    <property type="match status" value="1"/>
</dbReference>
<dbReference type="AlphaFoldDB" id="A0A017H7C5"/>